<proteinExistence type="predicted"/>
<protein>
    <recommendedName>
        <fullName evidence="5">CHRD domain-containing protein</fullName>
    </recommendedName>
</protein>
<keyword evidence="4" id="KW-1185">Reference proteome</keyword>
<keyword evidence="1" id="KW-0472">Membrane</keyword>
<organism evidence="3 4">
    <name type="scientific">Actinomadura meridiana</name>
    <dbReference type="NCBI Taxonomy" id="559626"/>
    <lineage>
        <taxon>Bacteria</taxon>
        <taxon>Bacillati</taxon>
        <taxon>Actinomycetota</taxon>
        <taxon>Actinomycetes</taxon>
        <taxon>Streptosporangiales</taxon>
        <taxon>Thermomonosporaceae</taxon>
        <taxon>Actinomadura</taxon>
    </lineage>
</organism>
<keyword evidence="2" id="KW-0732">Signal</keyword>
<evidence type="ECO:0000256" key="1">
    <source>
        <dbReference type="SAM" id="Phobius"/>
    </source>
</evidence>
<feature type="transmembrane region" description="Helical" evidence="1">
    <location>
        <begin position="234"/>
        <end position="255"/>
    </location>
</feature>
<dbReference type="Proteomes" id="UP001501710">
    <property type="component" value="Unassembled WGS sequence"/>
</dbReference>
<accession>A0ABP8BWC8</accession>
<keyword evidence="1" id="KW-1133">Transmembrane helix</keyword>
<comment type="caution">
    <text evidence="3">The sequence shown here is derived from an EMBL/GenBank/DDBJ whole genome shotgun (WGS) entry which is preliminary data.</text>
</comment>
<name>A0ABP8BWC8_9ACTN</name>
<feature type="chain" id="PRO_5047122665" description="CHRD domain-containing protein" evidence="2">
    <location>
        <begin position="19"/>
        <end position="263"/>
    </location>
</feature>
<dbReference type="EMBL" id="BAABAS010000004">
    <property type="protein sequence ID" value="GAA4228199.1"/>
    <property type="molecule type" value="Genomic_DNA"/>
</dbReference>
<gene>
    <name evidence="3" type="ORF">GCM10022254_17700</name>
</gene>
<reference evidence="4" key="1">
    <citation type="journal article" date="2019" name="Int. J. Syst. Evol. Microbiol.">
        <title>The Global Catalogue of Microorganisms (GCM) 10K type strain sequencing project: providing services to taxonomists for standard genome sequencing and annotation.</title>
        <authorList>
            <consortium name="The Broad Institute Genomics Platform"/>
            <consortium name="The Broad Institute Genome Sequencing Center for Infectious Disease"/>
            <person name="Wu L."/>
            <person name="Ma J."/>
        </authorList>
    </citation>
    <scope>NUCLEOTIDE SEQUENCE [LARGE SCALE GENOMIC DNA]</scope>
    <source>
        <strain evidence="4">JCM 17440</strain>
    </source>
</reference>
<sequence length="263" mass="25679">MLGAAALAAAGMTGTALAAAATAASATTTQSARAESTTTYQAMLDPLNNQSGSGSLTLRLTGDQAVITEHFSGLAATFNGGPFPHVQHIHGGADGVCPTQANDKNGDGVINTAEGQTTYGPIQTTLSVRGDTSPKAGTNLTIAPSGASADYQRTITLDAATLKSVRSGIGVIVVHGDDPTKLPARAQKEKSELVPSLPLAATSPALCGPLKAMAGGGVATGSGSTAAAASDATGGWLLGLGGGLVIAAGAAGALARRTNAHKP</sequence>
<evidence type="ECO:0000313" key="3">
    <source>
        <dbReference type="EMBL" id="GAA4228199.1"/>
    </source>
</evidence>
<evidence type="ECO:0000313" key="4">
    <source>
        <dbReference type="Proteomes" id="UP001501710"/>
    </source>
</evidence>
<evidence type="ECO:0000256" key="2">
    <source>
        <dbReference type="SAM" id="SignalP"/>
    </source>
</evidence>
<evidence type="ECO:0008006" key="5">
    <source>
        <dbReference type="Google" id="ProtNLM"/>
    </source>
</evidence>
<feature type="signal peptide" evidence="2">
    <location>
        <begin position="1"/>
        <end position="18"/>
    </location>
</feature>
<keyword evidence="1" id="KW-0812">Transmembrane</keyword>